<reference evidence="9 10" key="1">
    <citation type="submission" date="2018-05" db="EMBL/GenBank/DDBJ databases">
        <title>Draft Genome Sequences for a Diverse set of 7 Haemophilus Species.</title>
        <authorList>
            <person name="Nichols M."/>
            <person name="Topaz N."/>
            <person name="Wang X."/>
            <person name="Wang X."/>
            <person name="Boxrud D."/>
        </authorList>
    </citation>
    <scope>NUCLEOTIDE SEQUENCE [LARGE SCALE GENOMIC DNA]</scope>
    <source>
        <strain evidence="9 10">C2010039593</strain>
    </source>
</reference>
<protein>
    <recommendedName>
        <fullName evidence="3">CRISPR system Cms protein Csm5</fullName>
    </recommendedName>
    <alternativeName>
        <fullName evidence="6">CRISPR type III A-associated protein Csm5</fullName>
    </alternativeName>
</protein>
<evidence type="ECO:0000256" key="5">
    <source>
        <dbReference type="ARBA" id="ARBA00023118"/>
    </source>
</evidence>
<dbReference type="EMBL" id="QEQD01000011">
    <property type="protein sequence ID" value="RDF00380.1"/>
    <property type="molecule type" value="Genomic_DNA"/>
</dbReference>
<evidence type="ECO:0000256" key="2">
    <source>
        <dbReference type="ARBA" id="ARBA00006680"/>
    </source>
</evidence>
<dbReference type="InterPro" id="IPR010173">
    <property type="entry name" value="CRISPR-assoc_Csm5"/>
</dbReference>
<comment type="similarity">
    <text evidence="2">Belongs to the CRISPR-associated Csm5 family.</text>
</comment>
<keyword evidence="5" id="KW-0051">Antiviral defense</keyword>
<sequence length="517" mass="60813">MKKFMQTHKVYLTPLSPIHIGCGEDFEPTNYIIEQDLLYYFEPSKLNINSQSDNFRELFSLASKGDYEGVKKFFIKNKNLILDSYISNYQALIPAEFKNEWENKSIIQNRLEIERNAYLPHPFHQPYIPSSGVKGAIATAVLDYEHNKNAHIEREKTHNHLLEKHIGLFKDSDFRFIKFSDFIPTNKNVLSQVFYAVNFEKFEDDLGGLPVRRECIIDRQYRSFSSDLTFTQDRNYNFVYLKDTIIDRLNKYYISTFKKEMEMLIARKLVSKQWFEEILELLNGNNIALIRLGKNGSDSKVYQDKSIVRIKTKKEHKRKQKPIFATLSESTTIWLAKENNKSKEKVAFGWALLEFDTTSENKLLLDWCNKKTKPIFNRNEFLSLQKQKQNEIKAMQEKERVEAEAKRLAEQKAKEEKQALLNSLSDNQRLVEAKLAEWEKQEKKQFTVSPIFAEAKKLLEEAQQWNKEERHYLYEKIDPTKPNEGLQKYVDGLSGFSNLKAKSAVEFKKLRNKLVAE</sequence>
<keyword evidence="7" id="KW-0175">Coiled coil</keyword>
<evidence type="ECO:0000313" key="10">
    <source>
        <dbReference type="Proteomes" id="UP000253999"/>
    </source>
</evidence>
<evidence type="ECO:0000259" key="8">
    <source>
        <dbReference type="Pfam" id="PF03787"/>
    </source>
</evidence>
<evidence type="ECO:0000313" key="9">
    <source>
        <dbReference type="EMBL" id="RDF00380.1"/>
    </source>
</evidence>
<evidence type="ECO:0000256" key="6">
    <source>
        <dbReference type="ARBA" id="ARBA00031720"/>
    </source>
</evidence>
<feature type="coiled-coil region" evidence="7">
    <location>
        <begin position="384"/>
        <end position="441"/>
    </location>
</feature>
<feature type="domain" description="CRISPR type III-associated protein" evidence="8">
    <location>
        <begin position="12"/>
        <end position="282"/>
    </location>
</feature>
<dbReference type="RefSeq" id="WP_111313581.1">
    <property type="nucleotide sequence ID" value="NZ_QEQD01000011.1"/>
</dbReference>
<name>A0A369Z5B5_HAEPH</name>
<keyword evidence="4" id="KW-0694">RNA-binding</keyword>
<accession>A0A369Z5B5</accession>
<evidence type="ECO:0000256" key="3">
    <source>
        <dbReference type="ARBA" id="ARBA00016113"/>
    </source>
</evidence>
<dbReference type="PANTHER" id="PTHR38007">
    <property type="entry name" value="CRISPR SYSTEM CMS PROTEIN CSM5"/>
    <property type="match status" value="1"/>
</dbReference>
<organism evidence="9 10">
    <name type="scientific">Haemophilus parahaemolyticus</name>
    <dbReference type="NCBI Taxonomy" id="735"/>
    <lineage>
        <taxon>Bacteria</taxon>
        <taxon>Pseudomonadati</taxon>
        <taxon>Pseudomonadota</taxon>
        <taxon>Gammaproteobacteria</taxon>
        <taxon>Pasteurellales</taxon>
        <taxon>Pasteurellaceae</taxon>
        <taxon>Haemophilus</taxon>
    </lineage>
</organism>
<dbReference type="PANTHER" id="PTHR38007:SF1">
    <property type="entry name" value="CRISPR SYSTEM CMS PROTEIN CSM5"/>
    <property type="match status" value="1"/>
</dbReference>
<dbReference type="Pfam" id="PF03787">
    <property type="entry name" value="RAMPs"/>
    <property type="match status" value="1"/>
</dbReference>
<dbReference type="InterPro" id="IPR005537">
    <property type="entry name" value="RAMP_III_fam"/>
</dbReference>
<comment type="caution">
    <text evidence="9">The sequence shown here is derived from an EMBL/GenBank/DDBJ whole genome shotgun (WGS) entry which is preliminary data.</text>
</comment>
<gene>
    <name evidence="9" type="ORF">DPV98_09810</name>
</gene>
<evidence type="ECO:0000256" key="1">
    <source>
        <dbReference type="ARBA" id="ARBA00003088"/>
    </source>
</evidence>
<comment type="function">
    <text evidence="1">This subunit might be involved in maturation of a crRNA intermediate to its mature form.</text>
</comment>
<dbReference type="GO" id="GO:0003723">
    <property type="term" value="F:RNA binding"/>
    <property type="evidence" value="ECO:0007669"/>
    <property type="project" value="UniProtKB-KW"/>
</dbReference>
<proteinExistence type="inferred from homology"/>
<dbReference type="GO" id="GO:0051607">
    <property type="term" value="P:defense response to virus"/>
    <property type="evidence" value="ECO:0007669"/>
    <property type="project" value="UniProtKB-KW"/>
</dbReference>
<dbReference type="AlphaFoldDB" id="A0A369Z5B5"/>
<evidence type="ECO:0000256" key="4">
    <source>
        <dbReference type="ARBA" id="ARBA00022884"/>
    </source>
</evidence>
<evidence type="ECO:0000256" key="7">
    <source>
        <dbReference type="SAM" id="Coils"/>
    </source>
</evidence>
<dbReference type="Proteomes" id="UP000253999">
    <property type="component" value="Unassembled WGS sequence"/>
</dbReference>